<dbReference type="InterPro" id="IPR036291">
    <property type="entry name" value="NAD(P)-bd_dom_sf"/>
</dbReference>
<dbReference type="SUPFAM" id="SSF51735">
    <property type="entry name" value="NAD(P)-binding Rossmann-fold domains"/>
    <property type="match status" value="1"/>
</dbReference>
<keyword evidence="1" id="KW-0614">Plasmid</keyword>
<dbReference type="PANTHER" id="PTHR43544:SF12">
    <property type="entry name" value="NAD(P)-BINDING ROSSMANN-FOLD SUPERFAMILY PROTEIN"/>
    <property type="match status" value="1"/>
</dbReference>
<dbReference type="InterPro" id="IPR002347">
    <property type="entry name" value="SDR_fam"/>
</dbReference>
<dbReference type="PRINTS" id="PR00081">
    <property type="entry name" value="GDHRDH"/>
</dbReference>
<dbReference type="PANTHER" id="PTHR43544">
    <property type="entry name" value="SHORT-CHAIN DEHYDROGENASE/REDUCTASE"/>
    <property type="match status" value="1"/>
</dbReference>
<dbReference type="Gene3D" id="3.40.50.720">
    <property type="entry name" value="NAD(P)-binding Rossmann-like Domain"/>
    <property type="match status" value="1"/>
</dbReference>
<accession>A0ABT0CTI3</accession>
<dbReference type="InterPro" id="IPR051468">
    <property type="entry name" value="Fungal_SecMetab_SDRs"/>
</dbReference>
<dbReference type="Proteomes" id="UP001201844">
    <property type="component" value="Unassembled WGS sequence"/>
</dbReference>
<dbReference type="EMBL" id="JAKVIN010000013">
    <property type="protein sequence ID" value="MCJ8151922.1"/>
    <property type="molecule type" value="Genomic_DNA"/>
</dbReference>
<comment type="caution">
    <text evidence="1">The sequence shown here is derived from an EMBL/GenBank/DDBJ whole genome shotgun (WGS) entry which is preliminary data.</text>
</comment>
<evidence type="ECO:0000313" key="1">
    <source>
        <dbReference type="EMBL" id="MCJ8151922.1"/>
    </source>
</evidence>
<gene>
    <name evidence="1" type="ORF">MKI86_22565</name>
</gene>
<geneLocation type="plasmid" evidence="1">
    <name>unnamed</name>
</geneLocation>
<organism evidence="1 2">
    <name type="scientific">Shinella sedimenti</name>
    <dbReference type="NCBI Taxonomy" id="2919913"/>
    <lineage>
        <taxon>Bacteria</taxon>
        <taxon>Pseudomonadati</taxon>
        <taxon>Pseudomonadota</taxon>
        <taxon>Alphaproteobacteria</taxon>
        <taxon>Hyphomicrobiales</taxon>
        <taxon>Rhizobiaceae</taxon>
        <taxon>Shinella</taxon>
    </lineage>
</organism>
<protein>
    <submittedName>
        <fullName evidence="1">SDR family NAD(P)-dependent oxidoreductase</fullName>
    </submittedName>
</protein>
<sequence length="226" mass="24452">MLKALVIGSSGGIGRALEARLRADPRFGTVVTLSRSEQGLDICDETSVAEAAHRLQIEYDAFDLIINATGALVINDSLPEKTIKTLSVDAMMAQFRVNAIGPALLLKHFQSLMPREMRSVFASLSARLGSIGDNRLGGWISYRAAKAAQNQIVKTAALEIARTHPEAVVVTLHPGTVMTRLSQPYLKVHQAVTPDHAALRVLDVIANLRPSHSGGFFSYSGQPIDW</sequence>
<proteinExistence type="predicted"/>
<dbReference type="Pfam" id="PF13561">
    <property type="entry name" value="adh_short_C2"/>
    <property type="match status" value="1"/>
</dbReference>
<name>A0ABT0CTI3_9HYPH</name>
<keyword evidence="2" id="KW-1185">Reference proteome</keyword>
<reference evidence="1 2" key="1">
    <citation type="submission" date="2022-02" db="EMBL/GenBank/DDBJ databases">
        <title>Shinella B3.7 sp. nov., isolated from Sediment (Zhairuo Island).</title>
        <authorList>
            <person name="Chen G."/>
        </authorList>
    </citation>
    <scope>NUCLEOTIDE SEQUENCE [LARGE SCALE GENOMIC DNA]</scope>
    <source>
        <strain evidence="1 2">B3.7</strain>
        <plasmid evidence="1">unnamed</plasmid>
    </source>
</reference>
<evidence type="ECO:0000313" key="2">
    <source>
        <dbReference type="Proteomes" id="UP001201844"/>
    </source>
</evidence>
<dbReference type="RefSeq" id="WP_241605642.1">
    <property type="nucleotide sequence ID" value="NZ_JAKVIN010000013.1"/>
</dbReference>